<evidence type="ECO:0000256" key="7">
    <source>
        <dbReference type="ARBA" id="ARBA00023002"/>
    </source>
</evidence>
<keyword evidence="8" id="KW-0472">Membrane</keyword>
<comment type="catalytic activity">
    <reaction evidence="9">
        <text>(R)-mevalonate + 2 NADP(+) + CoA = (3S)-3-hydroxy-3-methylglutaryl-CoA + 2 NADPH + 2 H(+)</text>
        <dbReference type="Rhea" id="RHEA:15989"/>
        <dbReference type="ChEBI" id="CHEBI:15378"/>
        <dbReference type="ChEBI" id="CHEBI:36464"/>
        <dbReference type="ChEBI" id="CHEBI:43074"/>
        <dbReference type="ChEBI" id="CHEBI:57287"/>
        <dbReference type="ChEBI" id="CHEBI:57783"/>
        <dbReference type="ChEBI" id="CHEBI:58349"/>
        <dbReference type="EC" id="1.1.1.34"/>
    </reaction>
</comment>
<evidence type="ECO:0000256" key="4">
    <source>
        <dbReference type="ARBA" id="ARBA00022824"/>
    </source>
</evidence>
<dbReference type="SUPFAM" id="SSF56542">
    <property type="entry name" value="Substrate-binding domain of HMG-CoA reductase"/>
    <property type="match status" value="1"/>
</dbReference>
<reference evidence="11" key="1">
    <citation type="journal article" date="2018" name="Nat. Microbiol.">
        <title>Leveraging single-cell genomics to expand the fungal tree of life.</title>
        <authorList>
            <person name="Ahrendt S.R."/>
            <person name="Quandt C.A."/>
            <person name="Ciobanu D."/>
            <person name="Clum A."/>
            <person name="Salamov A."/>
            <person name="Andreopoulos B."/>
            <person name="Cheng J.F."/>
            <person name="Woyke T."/>
            <person name="Pelin A."/>
            <person name="Henrissat B."/>
            <person name="Reynolds N.K."/>
            <person name="Benny G.L."/>
            <person name="Smith M.E."/>
            <person name="James T.Y."/>
            <person name="Grigoriev I.V."/>
        </authorList>
    </citation>
    <scope>NUCLEOTIDE SEQUENCE [LARGE SCALE GENOMIC DNA]</scope>
</reference>
<evidence type="ECO:0000313" key="11">
    <source>
        <dbReference type="Proteomes" id="UP000269721"/>
    </source>
</evidence>
<dbReference type="PANTHER" id="PTHR10572">
    <property type="entry name" value="3-HYDROXY-3-METHYLGLUTARYL-COENZYME A REDUCTASE"/>
    <property type="match status" value="1"/>
</dbReference>
<evidence type="ECO:0000256" key="9">
    <source>
        <dbReference type="RuleBase" id="RU361219"/>
    </source>
</evidence>
<dbReference type="EMBL" id="KZ999098">
    <property type="protein sequence ID" value="RKO85417.1"/>
    <property type="molecule type" value="Genomic_DNA"/>
</dbReference>
<name>A0A4V1IQ59_9FUNG</name>
<keyword evidence="5 9" id="KW-0521">NADP</keyword>
<dbReference type="OrthoDB" id="310654at2759"/>
<keyword evidence="6" id="KW-1133">Transmembrane helix</keyword>
<dbReference type="InterPro" id="IPR002202">
    <property type="entry name" value="HMG_CoA_Rdtase"/>
</dbReference>
<dbReference type="InterPro" id="IPR023074">
    <property type="entry name" value="HMG_CoA_Rdtase_cat_sf"/>
</dbReference>
<evidence type="ECO:0000256" key="1">
    <source>
        <dbReference type="ARBA" id="ARBA00004477"/>
    </source>
</evidence>
<dbReference type="InterPro" id="IPR023282">
    <property type="entry name" value="HMG_CoA_Rdtase_N"/>
</dbReference>
<proteinExistence type="inferred from homology"/>
<gene>
    <name evidence="10" type="ORF">BDK51DRAFT_24752</name>
</gene>
<dbReference type="PANTHER" id="PTHR10572:SF24">
    <property type="entry name" value="3-HYDROXY-3-METHYLGLUTARYL-COENZYME A REDUCTASE"/>
    <property type="match status" value="1"/>
</dbReference>
<dbReference type="UniPathway" id="UPA00058">
    <property type="reaction ID" value="UER00103"/>
</dbReference>
<dbReference type="PRINTS" id="PR00071">
    <property type="entry name" value="HMGCOARDTASE"/>
</dbReference>
<evidence type="ECO:0000256" key="2">
    <source>
        <dbReference type="ARBA" id="ARBA00007661"/>
    </source>
</evidence>
<dbReference type="AlphaFoldDB" id="A0A4V1IQ59"/>
<sequence length="449" mass="46207">MASPRPIDECVALMKGGAGAAGLSDREVVALVDAGKIAPYGLERALGDMTRAVRVRRILVARTTVSDFASSALPVDHYDYSKVFGVCCENVVGYLPIPVGVVGPYKIDSDTYQVPMATTEGCLIASTARGAKAISLGGGATTVLLGDGMTRGPVVAMPSLVRAAAVKAWLEGDGYSEIKQAFDGTSRFARLIKLKVAVAGTLVYIRFTTTTGDAMGMNMISKGTESSLSLLLTQFPDMRIIAVSGNYCTDKKPAAINWIEGRGKSVAAEAIVPASIVRSVLKTEVADLVELNIAKNLVGSAMAGSVGGFNAHAANIVTAVFLATGQDPAQNVESSNCITLLESLNNGESLRITCSMPCVEVGTVGGGTALPAQAACLDMLGVRGANIQEPGENARRLARIVCATVMAGELSLLSALAAGHLVKSHMVHNRGGAAPAVPAAPAVGSCIKS</sequence>
<dbReference type="Proteomes" id="UP000269721">
    <property type="component" value="Unassembled WGS sequence"/>
</dbReference>
<protein>
    <recommendedName>
        <fullName evidence="9">3-hydroxy-3-methylglutaryl coenzyme A reductase</fullName>
        <shortName evidence="9">HMG-CoA reductase</shortName>
        <ecNumber evidence="9">1.1.1.34</ecNumber>
    </recommendedName>
</protein>
<dbReference type="GO" id="GO:0005789">
    <property type="term" value="C:endoplasmic reticulum membrane"/>
    <property type="evidence" value="ECO:0007669"/>
    <property type="project" value="UniProtKB-SubCell"/>
</dbReference>
<accession>A0A4V1IQ59</accession>
<keyword evidence="3" id="KW-0812">Transmembrane</keyword>
<comment type="pathway">
    <text evidence="9">Metabolic intermediate biosynthesis; (R)-mevalonate biosynthesis; (R)-mevalonate from acetyl-CoA: step 3/3.</text>
</comment>
<evidence type="ECO:0000256" key="3">
    <source>
        <dbReference type="ARBA" id="ARBA00022692"/>
    </source>
</evidence>
<comment type="similarity">
    <text evidence="2 9">Belongs to the HMG-CoA reductase family.</text>
</comment>
<evidence type="ECO:0000256" key="8">
    <source>
        <dbReference type="ARBA" id="ARBA00023136"/>
    </source>
</evidence>
<dbReference type="PROSITE" id="PS01192">
    <property type="entry name" value="HMG_COA_REDUCTASE_3"/>
    <property type="match status" value="1"/>
</dbReference>
<dbReference type="Pfam" id="PF00368">
    <property type="entry name" value="HMG-CoA_red"/>
    <property type="match status" value="1"/>
</dbReference>
<dbReference type="SUPFAM" id="SSF55035">
    <property type="entry name" value="NAD-binding domain of HMG-CoA reductase"/>
    <property type="match status" value="1"/>
</dbReference>
<dbReference type="FunFam" id="3.30.70.420:FF:000001">
    <property type="entry name" value="3-hydroxy-3-methylglutaryl coenzyme A reductase"/>
    <property type="match status" value="1"/>
</dbReference>
<comment type="subcellular location">
    <subcellularLocation>
        <location evidence="1 9">Endoplasmic reticulum membrane</location>
        <topology evidence="1 9">Multi-pass membrane protein</topology>
    </subcellularLocation>
</comment>
<dbReference type="GO" id="GO:0005778">
    <property type="term" value="C:peroxisomal membrane"/>
    <property type="evidence" value="ECO:0007669"/>
    <property type="project" value="TreeGrafter"/>
</dbReference>
<dbReference type="GO" id="GO:0015936">
    <property type="term" value="P:coenzyme A metabolic process"/>
    <property type="evidence" value="ECO:0007669"/>
    <property type="project" value="InterPro"/>
</dbReference>
<dbReference type="Gene3D" id="1.10.3270.10">
    <property type="entry name" value="HMGR, N-terminal domain"/>
    <property type="match status" value="1"/>
</dbReference>
<dbReference type="GO" id="GO:0008299">
    <property type="term" value="P:isoprenoid biosynthetic process"/>
    <property type="evidence" value="ECO:0007669"/>
    <property type="project" value="InterPro"/>
</dbReference>
<dbReference type="InterPro" id="IPR009023">
    <property type="entry name" value="HMG_CoA_Rdtase_NAD(P)-bd_sf"/>
</dbReference>
<evidence type="ECO:0000313" key="10">
    <source>
        <dbReference type="EMBL" id="RKO85417.1"/>
    </source>
</evidence>
<dbReference type="EC" id="1.1.1.34" evidence="9"/>
<dbReference type="PROSITE" id="PS00318">
    <property type="entry name" value="HMG_COA_REDUCTASE_2"/>
    <property type="match status" value="1"/>
</dbReference>
<evidence type="ECO:0000256" key="6">
    <source>
        <dbReference type="ARBA" id="ARBA00022989"/>
    </source>
</evidence>
<dbReference type="GO" id="GO:0004420">
    <property type="term" value="F:hydroxymethylglutaryl-CoA reductase (NADPH) activity"/>
    <property type="evidence" value="ECO:0007669"/>
    <property type="project" value="UniProtKB-EC"/>
</dbReference>
<dbReference type="NCBIfam" id="TIGR00533">
    <property type="entry name" value="HMG_CoA_R_NADP"/>
    <property type="match status" value="1"/>
</dbReference>
<keyword evidence="4 9" id="KW-0256">Endoplasmic reticulum</keyword>
<dbReference type="Gene3D" id="3.30.70.420">
    <property type="entry name" value="Hydroxymethylglutaryl-CoA reductase, class I/II, NAD/NADP-binding domain"/>
    <property type="match status" value="1"/>
</dbReference>
<keyword evidence="11" id="KW-1185">Reference proteome</keyword>
<keyword evidence="7 9" id="KW-0560">Oxidoreductase</keyword>
<dbReference type="GO" id="GO:0006696">
    <property type="term" value="P:ergosterol biosynthetic process"/>
    <property type="evidence" value="ECO:0007669"/>
    <property type="project" value="TreeGrafter"/>
</dbReference>
<evidence type="ECO:0000256" key="5">
    <source>
        <dbReference type="ARBA" id="ARBA00022857"/>
    </source>
</evidence>
<dbReference type="InterPro" id="IPR023076">
    <property type="entry name" value="HMG_CoA_Rdtase_CS"/>
</dbReference>
<dbReference type="Gene3D" id="3.90.770.10">
    <property type="entry name" value="3-hydroxy-3-methylglutaryl-coenzyme A Reductase, Chain A, domain 2"/>
    <property type="match status" value="1"/>
</dbReference>
<organism evidence="10 11">
    <name type="scientific">Blyttiomyces helicus</name>
    <dbReference type="NCBI Taxonomy" id="388810"/>
    <lineage>
        <taxon>Eukaryota</taxon>
        <taxon>Fungi</taxon>
        <taxon>Fungi incertae sedis</taxon>
        <taxon>Chytridiomycota</taxon>
        <taxon>Chytridiomycota incertae sedis</taxon>
        <taxon>Chytridiomycetes</taxon>
        <taxon>Chytridiomycetes incertae sedis</taxon>
        <taxon>Blyttiomyces</taxon>
    </lineage>
</organism>
<dbReference type="InterPro" id="IPR009029">
    <property type="entry name" value="HMG_CoA_Rdtase_sub-bd_dom_sf"/>
</dbReference>
<dbReference type="PROSITE" id="PS50065">
    <property type="entry name" value="HMG_COA_REDUCTASE_4"/>
    <property type="match status" value="1"/>
</dbReference>
<dbReference type="PROSITE" id="PS00066">
    <property type="entry name" value="HMG_COA_REDUCTASE_1"/>
    <property type="match status" value="1"/>
</dbReference>
<dbReference type="FunFam" id="1.10.3270.10:FF:000001">
    <property type="entry name" value="3-hydroxy-3-methylglutaryl coenzyme A reductase"/>
    <property type="match status" value="1"/>
</dbReference>
<dbReference type="CDD" id="cd00643">
    <property type="entry name" value="HMG-CoA_reductase_classI"/>
    <property type="match status" value="1"/>
</dbReference>
<dbReference type="FunFam" id="3.90.770.10:FF:000001">
    <property type="entry name" value="3-hydroxy-3-methylglutaryl coenzyme A reductase"/>
    <property type="match status" value="1"/>
</dbReference>
<dbReference type="InterPro" id="IPR004554">
    <property type="entry name" value="HMG_CoA_Rdtase_eu_arc"/>
</dbReference>